<dbReference type="InterPro" id="IPR036790">
    <property type="entry name" value="Frizzled_dom_sf"/>
</dbReference>
<keyword evidence="10" id="KW-1133">Transmembrane helix</keyword>
<dbReference type="Proteomes" id="UP001177670">
    <property type="component" value="Unassembled WGS sequence"/>
</dbReference>
<dbReference type="GO" id="GO:0005886">
    <property type="term" value="C:plasma membrane"/>
    <property type="evidence" value="ECO:0007669"/>
    <property type="project" value="UniProtKB-SubCell"/>
</dbReference>
<keyword evidence="3" id="KW-0645">Protease</keyword>
<dbReference type="SMART" id="SM00192">
    <property type="entry name" value="LDLa"/>
    <property type="match status" value="2"/>
</dbReference>
<dbReference type="PRINTS" id="PR00261">
    <property type="entry name" value="LDLRECEPTOR"/>
</dbReference>
<evidence type="ECO:0000256" key="4">
    <source>
        <dbReference type="ARBA" id="ARBA00022801"/>
    </source>
</evidence>
<dbReference type="InterPro" id="IPR001190">
    <property type="entry name" value="SRCR"/>
</dbReference>
<evidence type="ECO:0000256" key="8">
    <source>
        <dbReference type="PROSITE-ProRule" id="PRU00124"/>
    </source>
</evidence>
<evidence type="ECO:0000256" key="7">
    <source>
        <dbReference type="PROSITE-ProRule" id="PRU00090"/>
    </source>
</evidence>
<dbReference type="Gene3D" id="3.10.250.10">
    <property type="entry name" value="SRCR-like domain"/>
    <property type="match status" value="1"/>
</dbReference>
<keyword evidence="10" id="KW-0472">Membrane</keyword>
<evidence type="ECO:0000256" key="9">
    <source>
        <dbReference type="PROSITE-ProRule" id="PRU00196"/>
    </source>
</evidence>
<dbReference type="CDD" id="cd07066">
    <property type="entry name" value="CRD_FZ"/>
    <property type="match status" value="1"/>
</dbReference>
<dbReference type="GO" id="GO:0017147">
    <property type="term" value="F:Wnt-protein binding"/>
    <property type="evidence" value="ECO:0007669"/>
    <property type="project" value="TreeGrafter"/>
</dbReference>
<dbReference type="SMART" id="SM00063">
    <property type="entry name" value="FRI"/>
    <property type="match status" value="1"/>
</dbReference>
<comment type="subcellular location">
    <subcellularLocation>
        <location evidence="1">Cell membrane</location>
        <topology evidence="1">Single-pass membrane protein</topology>
    </subcellularLocation>
</comment>
<proteinExistence type="predicted"/>
<dbReference type="GO" id="GO:0006508">
    <property type="term" value="P:proteolysis"/>
    <property type="evidence" value="ECO:0007669"/>
    <property type="project" value="UniProtKB-KW"/>
</dbReference>
<dbReference type="InterPro" id="IPR020067">
    <property type="entry name" value="Frizzled_dom"/>
</dbReference>
<dbReference type="GO" id="GO:0035567">
    <property type="term" value="P:non-canonical Wnt signaling pathway"/>
    <property type="evidence" value="ECO:0007669"/>
    <property type="project" value="TreeGrafter"/>
</dbReference>
<feature type="domain" description="FZ" evidence="11">
    <location>
        <begin position="72"/>
        <end position="193"/>
    </location>
</feature>
<dbReference type="EMBL" id="JAHYIQ010000013">
    <property type="protein sequence ID" value="KAK1127010.1"/>
    <property type="molecule type" value="Genomic_DNA"/>
</dbReference>
<keyword evidence="5" id="KW-0720">Serine protease</keyword>
<dbReference type="AlphaFoldDB" id="A0AA40KNR7"/>
<dbReference type="InterPro" id="IPR036772">
    <property type="entry name" value="SRCR-like_dom_sf"/>
</dbReference>
<dbReference type="PANTHER" id="PTHR11309">
    <property type="entry name" value="FRIZZLED"/>
    <property type="match status" value="1"/>
</dbReference>
<dbReference type="Gene3D" id="1.10.2000.10">
    <property type="entry name" value="Frizzled cysteine-rich domain"/>
    <property type="match status" value="1"/>
</dbReference>
<accession>A0AA40KNR7</accession>
<evidence type="ECO:0000256" key="2">
    <source>
        <dbReference type="ARBA" id="ARBA00022473"/>
    </source>
</evidence>
<dbReference type="CDD" id="cd00112">
    <property type="entry name" value="LDLa"/>
    <property type="match status" value="2"/>
</dbReference>
<evidence type="ECO:0000259" key="11">
    <source>
        <dbReference type="PROSITE" id="PS50038"/>
    </source>
</evidence>
<feature type="disulfide bond" evidence="8">
    <location>
        <begin position="265"/>
        <end position="280"/>
    </location>
</feature>
<evidence type="ECO:0000256" key="1">
    <source>
        <dbReference type="ARBA" id="ARBA00004162"/>
    </source>
</evidence>
<evidence type="ECO:0000256" key="3">
    <source>
        <dbReference type="ARBA" id="ARBA00022670"/>
    </source>
</evidence>
<evidence type="ECO:0000256" key="10">
    <source>
        <dbReference type="SAM" id="Phobius"/>
    </source>
</evidence>
<keyword evidence="6 8" id="KW-1015">Disulfide bond</keyword>
<feature type="disulfide bond" evidence="8">
    <location>
        <begin position="253"/>
        <end position="271"/>
    </location>
</feature>
<dbReference type="Pfam" id="PF00057">
    <property type="entry name" value="Ldl_recept_a"/>
    <property type="match status" value="2"/>
</dbReference>
<dbReference type="InterPro" id="IPR036055">
    <property type="entry name" value="LDL_receptor-like_sf"/>
</dbReference>
<dbReference type="GO" id="GO:0060070">
    <property type="term" value="P:canonical Wnt signaling pathway"/>
    <property type="evidence" value="ECO:0007669"/>
    <property type="project" value="TreeGrafter"/>
</dbReference>
<evidence type="ECO:0000313" key="14">
    <source>
        <dbReference type="Proteomes" id="UP001177670"/>
    </source>
</evidence>
<name>A0AA40KNR7_9HYME</name>
<gene>
    <name evidence="13" type="ORF">K0M31_004624</name>
</gene>
<feature type="domain" description="SRCR" evidence="12">
    <location>
        <begin position="369"/>
        <end position="416"/>
    </location>
</feature>
<dbReference type="GO" id="GO:0042813">
    <property type="term" value="F:Wnt receptor activity"/>
    <property type="evidence" value="ECO:0007669"/>
    <property type="project" value="TreeGrafter"/>
</dbReference>
<dbReference type="FunFam" id="1.10.2000.10:FF:000019">
    <property type="entry name" value="Corin, isoform B"/>
    <property type="match status" value="1"/>
</dbReference>
<dbReference type="PROSITE" id="PS50068">
    <property type="entry name" value="LDLRA_2"/>
    <property type="match status" value="2"/>
</dbReference>
<evidence type="ECO:0000256" key="6">
    <source>
        <dbReference type="ARBA" id="ARBA00023157"/>
    </source>
</evidence>
<dbReference type="PROSITE" id="PS50038">
    <property type="entry name" value="FZ"/>
    <property type="match status" value="1"/>
</dbReference>
<dbReference type="InterPro" id="IPR002172">
    <property type="entry name" value="LDrepeatLR_classA_rpt"/>
</dbReference>
<keyword evidence="14" id="KW-1185">Reference proteome</keyword>
<evidence type="ECO:0008006" key="15">
    <source>
        <dbReference type="Google" id="ProtNLM"/>
    </source>
</evidence>
<dbReference type="InterPro" id="IPR015526">
    <property type="entry name" value="Frizzled/SFRP"/>
</dbReference>
<keyword evidence="2" id="KW-0217">Developmental protein</keyword>
<dbReference type="Pfam" id="PF01392">
    <property type="entry name" value="Fz"/>
    <property type="match status" value="1"/>
</dbReference>
<dbReference type="PROSITE" id="PS50287">
    <property type="entry name" value="SRCR_2"/>
    <property type="match status" value="1"/>
</dbReference>
<dbReference type="SUPFAM" id="SSF56487">
    <property type="entry name" value="SRCR-like"/>
    <property type="match status" value="1"/>
</dbReference>
<dbReference type="Gene3D" id="4.10.400.10">
    <property type="entry name" value="Low-density Lipoprotein Receptor"/>
    <property type="match status" value="2"/>
</dbReference>
<keyword evidence="4" id="KW-0378">Hydrolase</keyword>
<feature type="disulfide bond" evidence="8">
    <location>
        <begin position="330"/>
        <end position="345"/>
    </location>
</feature>
<evidence type="ECO:0000313" key="13">
    <source>
        <dbReference type="EMBL" id="KAK1127010.1"/>
    </source>
</evidence>
<dbReference type="GO" id="GO:0008236">
    <property type="term" value="F:serine-type peptidase activity"/>
    <property type="evidence" value="ECO:0007669"/>
    <property type="project" value="UniProtKB-KW"/>
</dbReference>
<reference evidence="13" key="1">
    <citation type="submission" date="2021-10" db="EMBL/GenBank/DDBJ databases">
        <title>Melipona bicolor Genome sequencing and assembly.</title>
        <authorList>
            <person name="Araujo N.S."/>
            <person name="Arias M.C."/>
        </authorList>
    </citation>
    <scope>NUCLEOTIDE SEQUENCE</scope>
    <source>
        <strain evidence="13">USP_2M_L1-L4_2017</strain>
        <tissue evidence="13">Whole body</tissue>
    </source>
</reference>
<sequence>MTSRHYVTSGRLRFRFVQVFFNAVALLIIAGGLTIYFKSYPETLIRVENKTIYTNVVAFTERVSTAIEEKNPAPGVCLPIIVTFCTYHKIPYNFTIFPNYMGDFGQLDAQHELEPYGAVIDVKCYELAALFLCSVFVPKCGSRGHVVRPCRSLCFHTKRRCGFFLDVFGLSLPEYLECDLFPENSNPDECVGQQEVLEAARKAERPENKKKEREISEMKRKNRECTRGEQEETIVLRFLVNALNTVCTSGFQCDGTRCIPVDWRCDGHLDCADHTDETECGECTVSSSSSSSSSINSTKIMKKPILAMNTISKSALHCGQRRCMSASHICNGEMDCPWGQDERYCYLSFKLSTDISVRTVNDFPNTPTVRLSQRNGDVGEGRLEVYHAEMGKFMPACIPYWDSSTAETICSMLGYT</sequence>
<comment type="caution">
    <text evidence="9">Lacks conserved residue(s) required for the propagation of feature annotation.</text>
</comment>
<feature type="transmembrane region" description="Helical" evidence="10">
    <location>
        <begin position="12"/>
        <end position="37"/>
    </location>
</feature>
<organism evidence="13 14">
    <name type="scientific">Melipona bicolor</name>
    <dbReference type="NCBI Taxonomy" id="60889"/>
    <lineage>
        <taxon>Eukaryota</taxon>
        <taxon>Metazoa</taxon>
        <taxon>Ecdysozoa</taxon>
        <taxon>Arthropoda</taxon>
        <taxon>Hexapoda</taxon>
        <taxon>Insecta</taxon>
        <taxon>Pterygota</taxon>
        <taxon>Neoptera</taxon>
        <taxon>Endopterygota</taxon>
        <taxon>Hymenoptera</taxon>
        <taxon>Apocrita</taxon>
        <taxon>Aculeata</taxon>
        <taxon>Apoidea</taxon>
        <taxon>Anthophila</taxon>
        <taxon>Apidae</taxon>
        <taxon>Melipona</taxon>
    </lineage>
</organism>
<keyword evidence="10" id="KW-0812">Transmembrane</keyword>
<evidence type="ECO:0000259" key="12">
    <source>
        <dbReference type="PROSITE" id="PS50287"/>
    </source>
</evidence>
<comment type="caution">
    <text evidence="13">The sequence shown here is derived from an EMBL/GenBank/DDBJ whole genome shotgun (WGS) entry which is preliminary data.</text>
</comment>
<evidence type="ECO:0000256" key="5">
    <source>
        <dbReference type="ARBA" id="ARBA00022825"/>
    </source>
</evidence>
<feature type="disulfide bond" evidence="7">
    <location>
        <begin position="154"/>
        <end position="178"/>
    </location>
</feature>
<feature type="disulfide bond" evidence="8">
    <location>
        <begin position="318"/>
        <end position="336"/>
    </location>
</feature>
<dbReference type="SUPFAM" id="SSF57424">
    <property type="entry name" value="LDL receptor-like module"/>
    <property type="match status" value="2"/>
</dbReference>
<protein>
    <recommendedName>
        <fullName evidence="15">Atrial natriuretic peptide-converting enzyme</fullName>
    </recommendedName>
</protein>
<dbReference type="SUPFAM" id="SSF63501">
    <property type="entry name" value="Frizzled cysteine-rich domain"/>
    <property type="match status" value="1"/>
</dbReference>